<evidence type="ECO:0000256" key="6">
    <source>
        <dbReference type="ARBA" id="ARBA00023136"/>
    </source>
</evidence>
<dbReference type="GO" id="GO:0016679">
    <property type="term" value="F:oxidoreductase activity, acting on diphenols and related substances as donors"/>
    <property type="evidence" value="ECO:0007669"/>
    <property type="project" value="TreeGrafter"/>
</dbReference>
<feature type="transmembrane region" description="Helical" evidence="7">
    <location>
        <begin position="205"/>
        <end position="221"/>
    </location>
</feature>
<evidence type="ECO:0000256" key="3">
    <source>
        <dbReference type="ARBA" id="ARBA00022692"/>
    </source>
</evidence>
<organism evidence="9 10">
    <name type="scientific">candidate division WWE3 bacterium GW2011_GWB2_43_22</name>
    <dbReference type="NCBI Taxonomy" id="1619118"/>
    <lineage>
        <taxon>Bacteria</taxon>
        <taxon>Katanobacteria</taxon>
    </lineage>
</organism>
<feature type="transmembrane region" description="Helical" evidence="7">
    <location>
        <begin position="36"/>
        <end position="60"/>
    </location>
</feature>
<dbReference type="GO" id="GO:0020037">
    <property type="term" value="F:heme binding"/>
    <property type="evidence" value="ECO:0007669"/>
    <property type="project" value="TreeGrafter"/>
</dbReference>
<keyword evidence="6 7" id="KW-0472">Membrane</keyword>
<comment type="caution">
    <text evidence="9">The sequence shown here is derived from an EMBL/GenBank/DDBJ whole genome shotgun (WGS) entry which is preliminary data.</text>
</comment>
<feature type="domain" description="Ferric oxidoreductase" evidence="8">
    <location>
        <begin position="38"/>
        <end position="153"/>
    </location>
</feature>
<dbReference type="Proteomes" id="UP000033910">
    <property type="component" value="Unassembled WGS sequence"/>
</dbReference>
<feature type="transmembrane region" description="Helical" evidence="7">
    <location>
        <begin position="110"/>
        <end position="132"/>
    </location>
</feature>
<gene>
    <name evidence="9" type="ORF">UV89_C0032G0006</name>
</gene>
<evidence type="ECO:0000313" key="10">
    <source>
        <dbReference type="Proteomes" id="UP000033910"/>
    </source>
</evidence>
<name>A0A0G1EIT7_UNCKA</name>
<evidence type="ECO:0000259" key="8">
    <source>
        <dbReference type="Pfam" id="PF01794"/>
    </source>
</evidence>
<evidence type="ECO:0000256" key="2">
    <source>
        <dbReference type="ARBA" id="ARBA00022448"/>
    </source>
</evidence>
<dbReference type="GO" id="GO:0010181">
    <property type="term" value="F:FMN binding"/>
    <property type="evidence" value="ECO:0007669"/>
    <property type="project" value="TreeGrafter"/>
</dbReference>
<keyword evidence="3 7" id="KW-0812">Transmembrane</keyword>
<dbReference type="AlphaFoldDB" id="A0A0G1EIT7"/>
<evidence type="ECO:0000256" key="1">
    <source>
        <dbReference type="ARBA" id="ARBA00004141"/>
    </source>
</evidence>
<feature type="transmembrane region" description="Helical" evidence="7">
    <location>
        <begin position="144"/>
        <end position="161"/>
    </location>
</feature>
<evidence type="ECO:0000313" key="9">
    <source>
        <dbReference type="EMBL" id="KKT09718.1"/>
    </source>
</evidence>
<feature type="transmembrane region" description="Helical" evidence="7">
    <location>
        <begin position="72"/>
        <end position="90"/>
    </location>
</feature>
<dbReference type="GO" id="GO:0005886">
    <property type="term" value="C:plasma membrane"/>
    <property type="evidence" value="ECO:0007669"/>
    <property type="project" value="TreeGrafter"/>
</dbReference>
<keyword evidence="4 7" id="KW-1133">Transmembrane helix</keyword>
<evidence type="ECO:0000256" key="4">
    <source>
        <dbReference type="ARBA" id="ARBA00022989"/>
    </source>
</evidence>
<accession>A0A0G1EIT7</accession>
<dbReference type="PANTHER" id="PTHR36964:SF1">
    <property type="entry name" value="PROTEIN-METHIONINE-SULFOXIDE REDUCTASE HEME-BINDING SUBUNIT MSRQ"/>
    <property type="match status" value="1"/>
</dbReference>
<keyword evidence="2" id="KW-0813">Transport</keyword>
<dbReference type="InterPro" id="IPR013130">
    <property type="entry name" value="Fe3_Rdtase_TM_dom"/>
</dbReference>
<dbReference type="Pfam" id="PF01794">
    <property type="entry name" value="Ferric_reduct"/>
    <property type="match status" value="1"/>
</dbReference>
<dbReference type="PANTHER" id="PTHR36964">
    <property type="entry name" value="PROTEIN-METHIONINE-SULFOXIDE REDUCTASE HEME-BINDING SUBUNIT MSRQ"/>
    <property type="match status" value="1"/>
</dbReference>
<comment type="subcellular location">
    <subcellularLocation>
        <location evidence="1">Membrane</location>
        <topology evidence="1">Multi-pass membrane protein</topology>
    </subcellularLocation>
</comment>
<feature type="transmembrane region" description="Helical" evidence="7">
    <location>
        <begin position="7"/>
        <end position="24"/>
    </location>
</feature>
<keyword evidence="5" id="KW-0408">Iron</keyword>
<reference evidence="9 10" key="1">
    <citation type="journal article" date="2015" name="Nature">
        <title>rRNA introns, odd ribosomes, and small enigmatic genomes across a large radiation of phyla.</title>
        <authorList>
            <person name="Brown C.T."/>
            <person name="Hug L.A."/>
            <person name="Thomas B.C."/>
            <person name="Sharon I."/>
            <person name="Castelle C.J."/>
            <person name="Singh A."/>
            <person name="Wilkins M.J."/>
            <person name="Williams K.H."/>
            <person name="Banfield J.F."/>
        </authorList>
    </citation>
    <scope>NUCLEOTIDE SEQUENCE [LARGE SCALE GENOMIC DNA]</scope>
</reference>
<dbReference type="InterPro" id="IPR022837">
    <property type="entry name" value="MsrQ-like"/>
</dbReference>
<evidence type="ECO:0000256" key="5">
    <source>
        <dbReference type="ARBA" id="ARBA00023004"/>
    </source>
</evidence>
<proteinExistence type="predicted"/>
<protein>
    <submittedName>
        <fullName evidence="9">Sulfoxide reductase heme-binding subunit YedZ</fullName>
    </submittedName>
</protein>
<feature type="transmembrane region" description="Helical" evidence="7">
    <location>
        <begin position="173"/>
        <end position="193"/>
    </location>
</feature>
<sequence length="222" mass="25597">MNKQVRRLVYLEAVVLWGYAYIGLWPFDYLTPASRYAFLAVFFLYLTLMVSPVTIVFPNVPYKLTILRARKALGISSFFFALTHALTAFRDNLGGFQGIAVLSLNERLPYIIGSAALLILTVMALTSPPFMVNRLGKYWKRLHRFVYLAGVLILIHVTLVPKSINLPPVLNRIIFAMLGFLIILEFVRFNRFLSVRYKFLENKRFWPLLSIAALYLIYALSY</sequence>
<evidence type="ECO:0000256" key="7">
    <source>
        <dbReference type="SAM" id="Phobius"/>
    </source>
</evidence>
<dbReference type="EMBL" id="LCGF01000032">
    <property type="protein sequence ID" value="KKT09718.1"/>
    <property type="molecule type" value="Genomic_DNA"/>
</dbReference>